<proteinExistence type="predicted"/>
<sequence length="116" mass="12349">MGRPKFLQEKAYFSVFPVLREGARVDGAVDCAPELGAMDVLASDVYVVRGVLRSGAIHDVDYFLCGKRGPAVVGLGGFWGGESVTGSGARIFQEEAVIDVLDLVLEKGGKFVTEVL</sequence>
<evidence type="ECO:0000313" key="1">
    <source>
        <dbReference type="EMBL" id="KAJ1185554.1"/>
    </source>
</evidence>
<reference evidence="1" key="1">
    <citation type="journal article" date="2022" name="bioRxiv">
        <title>Sequencing and chromosome-scale assembly of the giantPleurodeles waltlgenome.</title>
        <authorList>
            <person name="Brown T."/>
            <person name="Elewa A."/>
            <person name="Iarovenko S."/>
            <person name="Subramanian E."/>
            <person name="Araus A.J."/>
            <person name="Petzold A."/>
            <person name="Susuki M."/>
            <person name="Suzuki K.-i.T."/>
            <person name="Hayashi T."/>
            <person name="Toyoda A."/>
            <person name="Oliveira C."/>
            <person name="Osipova E."/>
            <person name="Leigh N.D."/>
            <person name="Simon A."/>
            <person name="Yun M.H."/>
        </authorList>
    </citation>
    <scope>NUCLEOTIDE SEQUENCE</scope>
    <source>
        <strain evidence="1">20211129_DDA</strain>
        <tissue evidence="1">Liver</tissue>
    </source>
</reference>
<protein>
    <submittedName>
        <fullName evidence="1">Uncharacterized protein</fullName>
    </submittedName>
</protein>
<gene>
    <name evidence="1" type="ORF">NDU88_002346</name>
</gene>
<evidence type="ECO:0000313" key="2">
    <source>
        <dbReference type="Proteomes" id="UP001066276"/>
    </source>
</evidence>
<comment type="caution">
    <text evidence="1">The sequence shown here is derived from an EMBL/GenBank/DDBJ whole genome shotgun (WGS) entry which is preliminary data.</text>
</comment>
<accession>A0AAV7U906</accession>
<organism evidence="1 2">
    <name type="scientific">Pleurodeles waltl</name>
    <name type="common">Iberian ribbed newt</name>
    <dbReference type="NCBI Taxonomy" id="8319"/>
    <lineage>
        <taxon>Eukaryota</taxon>
        <taxon>Metazoa</taxon>
        <taxon>Chordata</taxon>
        <taxon>Craniata</taxon>
        <taxon>Vertebrata</taxon>
        <taxon>Euteleostomi</taxon>
        <taxon>Amphibia</taxon>
        <taxon>Batrachia</taxon>
        <taxon>Caudata</taxon>
        <taxon>Salamandroidea</taxon>
        <taxon>Salamandridae</taxon>
        <taxon>Pleurodelinae</taxon>
        <taxon>Pleurodeles</taxon>
    </lineage>
</organism>
<dbReference type="Proteomes" id="UP001066276">
    <property type="component" value="Chromosome 3_1"/>
</dbReference>
<keyword evidence="2" id="KW-1185">Reference proteome</keyword>
<dbReference type="AlphaFoldDB" id="A0AAV7U906"/>
<dbReference type="EMBL" id="JANPWB010000005">
    <property type="protein sequence ID" value="KAJ1185554.1"/>
    <property type="molecule type" value="Genomic_DNA"/>
</dbReference>
<name>A0AAV7U906_PLEWA</name>